<organism evidence="4 5">
    <name type="scientific">Sphenodon punctatus</name>
    <name type="common">Tuatara</name>
    <name type="synonym">Hatteria punctata</name>
    <dbReference type="NCBI Taxonomy" id="8508"/>
    <lineage>
        <taxon>Eukaryota</taxon>
        <taxon>Metazoa</taxon>
        <taxon>Chordata</taxon>
        <taxon>Craniata</taxon>
        <taxon>Vertebrata</taxon>
        <taxon>Euteleostomi</taxon>
        <taxon>Lepidosauria</taxon>
        <taxon>Sphenodontia</taxon>
        <taxon>Sphenodontidae</taxon>
        <taxon>Sphenodon</taxon>
    </lineage>
</organism>
<dbReference type="PANTHER" id="PTHR46406:SF1">
    <property type="entry name" value="NITRIC OXIDE-ASSOCIATED PROTEIN 1"/>
    <property type="match status" value="1"/>
</dbReference>
<keyword evidence="5" id="KW-1185">Reference proteome</keyword>
<dbReference type="Gene3D" id="3.40.50.300">
    <property type="entry name" value="P-loop containing nucleotide triphosphate hydrolases"/>
    <property type="match status" value="1"/>
</dbReference>
<dbReference type="InterPro" id="IPR048422">
    <property type="entry name" value="NOA1/YqeH-like_C"/>
</dbReference>
<evidence type="ECO:0000259" key="2">
    <source>
        <dbReference type="Pfam" id="PF01926"/>
    </source>
</evidence>
<dbReference type="GO" id="GO:0061668">
    <property type="term" value="P:mitochondrial ribosome assembly"/>
    <property type="evidence" value="ECO:0007669"/>
    <property type="project" value="Ensembl"/>
</dbReference>
<dbReference type="InterPro" id="IPR052807">
    <property type="entry name" value="Mito_transl_resp_regulator"/>
</dbReference>
<reference evidence="4" key="1">
    <citation type="submission" date="2025-08" db="UniProtKB">
        <authorList>
            <consortium name="Ensembl"/>
        </authorList>
    </citation>
    <scope>IDENTIFICATION</scope>
</reference>
<sequence length="770" mass="85198">MYRLSRLLLPGLRTTWVPPLQPQHGRLPAAALRLSSGLSTVPLREPATHRPRSRAKPKVWGTTVAPGSGLEEEFVFPDYLAEPGLGEQAAPERERGGPEGPARSGAREENTPRSGRERKPRRKREQKVTGKPDPSLPSSGANCSGCGAELHCRDPTVPGYMPSEKYRSLMGLPGSGRRKTRREKRSPEGLKGSEGQEGSEGPEALVEKGRPEGQVEQEGSEGPGALGGKGNPDEQGGLERQTALGELGSVDPQKALEAAVCQRCWLLTHHHRALNMQVSREHYHSLVSAALRSPPHHGRAPLVLCMVDMLDLPDSVLPDLPQLLTDQTHVMVLGNKVDLLPGDSPRYLKHLREQLMKTCAHAGILSPAQESRSQRVVEVHLISAKTGYGVEELISKMQRSWKLNGDVYLVGATNTGKSTLFNTLLQSDYCKSKASEVINRATISPWPGTTLNLLKFPIINPTPYRMFRREKRLKEDAEKTEGQLGDDEQKYLNSLKKQGYLVGRIGRTFQTLKKKRENQEIEFDADSFAYSMEEEPVISSKKTIEKVEFTDNELKDARWFYDTPGIIKENCVFSLLTEKEVKLVLPTCSIIPRTFVLKPGMTLFLGALGRIDYLQGDRSAWFSVVASNLLPVHITTLEKADAIYQKHAGQMLLKVPMGGEERMKEFPPLIPQDIELEGVSTLEAVADIKLSSAGWVAVTAPPESKLHLRGYTPEGTELTIRKPPLLPHIVNIKGNRIKGSVAYKTKKPAPLVENMKSNVNNKKKILKSKV</sequence>
<dbReference type="Ensembl" id="ENSSPUT00000025426.1">
    <property type="protein sequence ID" value="ENSSPUP00000023832.1"/>
    <property type="gene ID" value="ENSSPUG00000018285.1"/>
</dbReference>
<dbReference type="GO" id="GO:0007005">
    <property type="term" value="P:mitochondrion organization"/>
    <property type="evidence" value="ECO:0007669"/>
    <property type="project" value="Ensembl"/>
</dbReference>
<feature type="domain" description="G" evidence="2">
    <location>
        <begin position="407"/>
        <end position="458"/>
    </location>
</feature>
<dbReference type="Pfam" id="PF21516">
    <property type="entry name" value="YqeH-like_C"/>
    <property type="match status" value="1"/>
</dbReference>
<dbReference type="GO" id="GO:0005525">
    <property type="term" value="F:GTP binding"/>
    <property type="evidence" value="ECO:0007669"/>
    <property type="project" value="Ensembl"/>
</dbReference>
<protein>
    <submittedName>
        <fullName evidence="4">Nitric oxide associated 1</fullName>
    </submittedName>
</protein>
<dbReference type="Pfam" id="PF01926">
    <property type="entry name" value="MMR_HSR1"/>
    <property type="match status" value="1"/>
</dbReference>
<feature type="region of interest" description="Disordered" evidence="1">
    <location>
        <begin position="87"/>
        <end position="143"/>
    </location>
</feature>
<dbReference type="SUPFAM" id="SSF52540">
    <property type="entry name" value="P-loop containing nucleoside triphosphate hydrolases"/>
    <property type="match status" value="1"/>
</dbReference>
<evidence type="ECO:0000313" key="4">
    <source>
        <dbReference type="Ensembl" id="ENSSPUP00000023832.1"/>
    </source>
</evidence>
<dbReference type="PANTHER" id="PTHR46406">
    <property type="entry name" value="NITRIC OXIDE-ASSOCIATED PROTEIN 1"/>
    <property type="match status" value="1"/>
</dbReference>
<feature type="compositionally biased region" description="Basic and acidic residues" evidence="1">
    <location>
        <begin position="105"/>
        <end position="117"/>
    </location>
</feature>
<feature type="region of interest" description="Disordered" evidence="1">
    <location>
        <begin position="159"/>
        <end position="238"/>
    </location>
</feature>
<feature type="domain" description="NOA1/YqeH-like C-terminal" evidence="3">
    <location>
        <begin position="622"/>
        <end position="722"/>
    </location>
</feature>
<dbReference type="InterPro" id="IPR006073">
    <property type="entry name" value="GTP-bd"/>
</dbReference>
<gene>
    <name evidence="4" type="primary">NOA1</name>
</gene>
<evidence type="ECO:0000259" key="3">
    <source>
        <dbReference type="Pfam" id="PF21516"/>
    </source>
</evidence>
<dbReference type="OMA" id="PXRVGRT"/>
<name>A0A8D0HLM2_SPHPU</name>
<dbReference type="CDD" id="cd01855">
    <property type="entry name" value="YqeH"/>
    <property type="match status" value="1"/>
</dbReference>
<evidence type="ECO:0000256" key="1">
    <source>
        <dbReference type="SAM" id="MobiDB-lite"/>
    </source>
</evidence>
<dbReference type="GeneTree" id="ENSGT00390000001695"/>
<evidence type="ECO:0000313" key="5">
    <source>
        <dbReference type="Proteomes" id="UP000694392"/>
    </source>
</evidence>
<dbReference type="GO" id="GO:0099617">
    <property type="term" value="C:matrix side of mitochondrial inner membrane"/>
    <property type="evidence" value="ECO:0007669"/>
    <property type="project" value="Ensembl"/>
</dbReference>
<dbReference type="InterPro" id="IPR027417">
    <property type="entry name" value="P-loop_NTPase"/>
</dbReference>
<feature type="compositionally biased region" description="Gly residues" evidence="1">
    <location>
        <begin position="221"/>
        <end position="230"/>
    </location>
</feature>
<dbReference type="Proteomes" id="UP000694392">
    <property type="component" value="Unplaced"/>
</dbReference>
<accession>A0A8D0HLM2</accession>
<proteinExistence type="predicted"/>
<dbReference type="AlphaFoldDB" id="A0A8D0HLM2"/>
<feature type="region of interest" description="Disordered" evidence="1">
    <location>
        <begin position="40"/>
        <end position="61"/>
    </location>
</feature>
<reference evidence="4" key="2">
    <citation type="submission" date="2025-09" db="UniProtKB">
        <authorList>
            <consortium name="Ensembl"/>
        </authorList>
    </citation>
    <scope>IDENTIFICATION</scope>
</reference>